<dbReference type="Pfam" id="PF03405">
    <property type="entry name" value="FA_desaturase_2"/>
    <property type="match status" value="1"/>
</dbReference>
<evidence type="ECO:0000256" key="6">
    <source>
        <dbReference type="ARBA" id="ARBA00022946"/>
    </source>
</evidence>
<protein>
    <recommendedName>
        <fullName evidence="13">Acyl-[acyl-carrier-protein] desaturase</fullName>
    </recommendedName>
</protein>
<keyword evidence="4" id="KW-0479">Metal-binding</keyword>
<evidence type="ECO:0000256" key="5">
    <source>
        <dbReference type="ARBA" id="ARBA00022832"/>
    </source>
</evidence>
<evidence type="ECO:0000256" key="4">
    <source>
        <dbReference type="ARBA" id="ARBA00022723"/>
    </source>
</evidence>
<dbReference type="AlphaFoldDB" id="A0A9Q0KV96"/>
<keyword evidence="10" id="KW-0275">Fatty acid biosynthesis</keyword>
<dbReference type="InterPro" id="IPR005067">
    <property type="entry name" value="Fatty_acid_desaturase-2"/>
</dbReference>
<keyword evidence="8" id="KW-0408">Iron</keyword>
<evidence type="ECO:0000313" key="12">
    <source>
        <dbReference type="Proteomes" id="UP001141806"/>
    </source>
</evidence>
<name>A0A9Q0KV96_9MAGN</name>
<comment type="similarity">
    <text evidence="2">Belongs to the fatty acid desaturase type 2 family.</text>
</comment>
<sequence length="373" mass="42782">MFDRFFLLYRFCFAPFKTRSIPFCFFVVPVLTNYVSNSVLHLSSPKKWQNLTQHHFKPKTPVSSTTRLRQLSISSVVAPPASWPITNTFTVPPEVVEFLTSLHGWQLHDFLLDSSLPSDELVEQVLALRERTAELPNDYLVVLVGDLITKEALPTYMSNLNRIEGIIDQTGASPDPWSVWIRSWTMEENRHGDLLNKYLYLSGHVNMPMIERTIHNLISIDMPKPSNATSYMGLVYTSFQERATFITQGRTADLAKQGGDHVLELICGTIAADEKWHENAYQKMVEKILEMLCQNITMPAFLMHDSENPDLFNNFSLVTQKLGIYTIADYADILEFLIGRWKLEKLVGLNDGKAQEAQDFFCGLQRKIRRLQE</sequence>
<comment type="caution">
    <text evidence="11">The sequence shown here is derived from an EMBL/GenBank/DDBJ whole genome shotgun (WGS) entry which is preliminary data.</text>
</comment>
<keyword evidence="12" id="KW-1185">Reference proteome</keyword>
<dbReference type="SUPFAM" id="SSF47240">
    <property type="entry name" value="Ferritin-like"/>
    <property type="match status" value="1"/>
</dbReference>
<gene>
    <name evidence="11" type="ORF">NE237_002619</name>
</gene>
<evidence type="ECO:0000256" key="9">
    <source>
        <dbReference type="ARBA" id="ARBA00023098"/>
    </source>
</evidence>
<keyword evidence="7" id="KW-0560">Oxidoreductase</keyword>
<keyword evidence="5" id="KW-0276">Fatty acid metabolism</keyword>
<evidence type="ECO:0008006" key="13">
    <source>
        <dbReference type="Google" id="ProtNLM"/>
    </source>
</evidence>
<dbReference type="GO" id="GO:0009570">
    <property type="term" value="C:chloroplast stroma"/>
    <property type="evidence" value="ECO:0007669"/>
    <property type="project" value="TreeGrafter"/>
</dbReference>
<accession>A0A9Q0KV96</accession>
<dbReference type="OrthoDB" id="1924153at2759"/>
<keyword evidence="3" id="KW-0444">Lipid biosynthesis</keyword>
<dbReference type="GO" id="GO:0046872">
    <property type="term" value="F:metal ion binding"/>
    <property type="evidence" value="ECO:0007669"/>
    <property type="project" value="UniProtKB-KW"/>
</dbReference>
<evidence type="ECO:0000256" key="2">
    <source>
        <dbReference type="ARBA" id="ARBA00008749"/>
    </source>
</evidence>
<organism evidence="11 12">
    <name type="scientific">Protea cynaroides</name>
    <dbReference type="NCBI Taxonomy" id="273540"/>
    <lineage>
        <taxon>Eukaryota</taxon>
        <taxon>Viridiplantae</taxon>
        <taxon>Streptophyta</taxon>
        <taxon>Embryophyta</taxon>
        <taxon>Tracheophyta</taxon>
        <taxon>Spermatophyta</taxon>
        <taxon>Magnoliopsida</taxon>
        <taxon>Proteales</taxon>
        <taxon>Proteaceae</taxon>
        <taxon>Protea</taxon>
    </lineage>
</organism>
<evidence type="ECO:0000256" key="3">
    <source>
        <dbReference type="ARBA" id="ARBA00022516"/>
    </source>
</evidence>
<evidence type="ECO:0000256" key="8">
    <source>
        <dbReference type="ARBA" id="ARBA00023004"/>
    </source>
</evidence>
<dbReference type="Gene3D" id="1.10.620.20">
    <property type="entry name" value="Ribonucleotide Reductase, subunit A"/>
    <property type="match status" value="1"/>
</dbReference>
<dbReference type="InterPro" id="IPR009078">
    <property type="entry name" value="Ferritin-like_SF"/>
</dbReference>
<reference evidence="11" key="1">
    <citation type="journal article" date="2023" name="Plant J.">
        <title>The genome of the king protea, Protea cynaroides.</title>
        <authorList>
            <person name="Chang J."/>
            <person name="Duong T.A."/>
            <person name="Schoeman C."/>
            <person name="Ma X."/>
            <person name="Roodt D."/>
            <person name="Barker N."/>
            <person name="Li Z."/>
            <person name="Van de Peer Y."/>
            <person name="Mizrachi E."/>
        </authorList>
    </citation>
    <scope>NUCLEOTIDE SEQUENCE</scope>
    <source>
        <tissue evidence="11">Young leaves</tissue>
    </source>
</reference>
<evidence type="ECO:0000256" key="1">
    <source>
        <dbReference type="ARBA" id="ARBA00001954"/>
    </source>
</evidence>
<proteinExistence type="inferred from homology"/>
<evidence type="ECO:0000313" key="11">
    <source>
        <dbReference type="EMBL" id="KAJ4977513.1"/>
    </source>
</evidence>
<dbReference type="GO" id="GO:0006633">
    <property type="term" value="P:fatty acid biosynthetic process"/>
    <property type="evidence" value="ECO:0007669"/>
    <property type="project" value="UniProtKB-KW"/>
</dbReference>
<comment type="cofactor">
    <cofactor evidence="1">
        <name>Fe(2+)</name>
        <dbReference type="ChEBI" id="CHEBI:29033"/>
    </cofactor>
</comment>
<dbReference type="CDD" id="cd01050">
    <property type="entry name" value="Acyl_ACP_Desat"/>
    <property type="match status" value="1"/>
</dbReference>
<dbReference type="InterPro" id="IPR012348">
    <property type="entry name" value="RNR-like"/>
</dbReference>
<dbReference type="EMBL" id="JAMYWD010000003">
    <property type="protein sequence ID" value="KAJ4977513.1"/>
    <property type="molecule type" value="Genomic_DNA"/>
</dbReference>
<evidence type="ECO:0000256" key="7">
    <source>
        <dbReference type="ARBA" id="ARBA00023002"/>
    </source>
</evidence>
<dbReference type="GO" id="GO:0045300">
    <property type="term" value="F:stearoyl-[ACP] desaturase activity"/>
    <property type="evidence" value="ECO:0007669"/>
    <property type="project" value="InterPro"/>
</dbReference>
<dbReference type="PANTHER" id="PTHR31155:SF31">
    <property type="entry name" value="STEAROYL-[ACYL-CARRIER-PROTEIN] 9-DESATURASE 6, CHLOROPLASTIC"/>
    <property type="match status" value="1"/>
</dbReference>
<keyword evidence="6" id="KW-0809">Transit peptide</keyword>
<keyword evidence="9" id="KW-0443">Lipid metabolism</keyword>
<dbReference type="PANTHER" id="PTHR31155">
    <property type="entry name" value="ACYL- ACYL-CARRIER-PROTEIN DESATURASE-RELATED"/>
    <property type="match status" value="1"/>
</dbReference>
<dbReference type="Proteomes" id="UP001141806">
    <property type="component" value="Unassembled WGS sequence"/>
</dbReference>
<evidence type="ECO:0000256" key="10">
    <source>
        <dbReference type="ARBA" id="ARBA00023160"/>
    </source>
</evidence>